<evidence type="ECO:0000256" key="3">
    <source>
        <dbReference type="ARBA" id="ARBA00022741"/>
    </source>
</evidence>
<dbReference type="InterPro" id="IPR027417">
    <property type="entry name" value="P-loop_NTPase"/>
</dbReference>
<dbReference type="EMBL" id="DSAC01000041">
    <property type="protein sequence ID" value="HHO73671.1"/>
    <property type="molecule type" value="Genomic_DNA"/>
</dbReference>
<feature type="domain" description="ABC transporter" evidence="5">
    <location>
        <begin position="5"/>
        <end position="218"/>
    </location>
</feature>
<keyword evidence="3" id="KW-0547">Nucleotide-binding</keyword>
<accession>A0A7C5X0X8</accession>
<dbReference type="InterPro" id="IPR003439">
    <property type="entry name" value="ABC_transporter-like_ATP-bd"/>
</dbReference>
<evidence type="ECO:0000256" key="2">
    <source>
        <dbReference type="ARBA" id="ARBA00022448"/>
    </source>
</evidence>
<gene>
    <name evidence="6" type="ORF">ENN04_03440</name>
</gene>
<evidence type="ECO:0000313" key="6">
    <source>
        <dbReference type="EMBL" id="HHO73671.1"/>
    </source>
</evidence>
<name>A0A7C5X0X8_9AQUI</name>
<reference evidence="6" key="1">
    <citation type="journal article" date="2020" name="mSystems">
        <title>Genome- and Community-Level Interaction Insights into Carbon Utilization and Element Cycling Functions of Hydrothermarchaeota in Hydrothermal Sediment.</title>
        <authorList>
            <person name="Zhou Z."/>
            <person name="Liu Y."/>
            <person name="Xu W."/>
            <person name="Pan J."/>
            <person name="Luo Z.H."/>
            <person name="Li M."/>
        </authorList>
    </citation>
    <scope>NUCLEOTIDE SEQUENCE [LARGE SCALE GENOMIC DNA]</scope>
    <source>
        <strain evidence="6">SpSt-114</strain>
    </source>
</reference>
<dbReference type="Gene3D" id="3.40.50.300">
    <property type="entry name" value="P-loop containing nucleotide triphosphate hydrolases"/>
    <property type="match status" value="1"/>
</dbReference>
<dbReference type="SMART" id="SM00382">
    <property type="entry name" value="AAA"/>
    <property type="match status" value="1"/>
</dbReference>
<evidence type="ECO:0000256" key="4">
    <source>
        <dbReference type="ARBA" id="ARBA00022840"/>
    </source>
</evidence>
<keyword evidence="2" id="KW-0813">Transport</keyword>
<comment type="caution">
    <text evidence="6">The sequence shown here is derived from an EMBL/GenBank/DDBJ whole genome shotgun (WGS) entry which is preliminary data.</text>
</comment>
<evidence type="ECO:0000256" key="1">
    <source>
        <dbReference type="ARBA" id="ARBA00005417"/>
    </source>
</evidence>
<dbReference type="PROSITE" id="PS50893">
    <property type="entry name" value="ABC_TRANSPORTER_2"/>
    <property type="match status" value="1"/>
</dbReference>
<sequence length="223" mass="25603">MQEVIKVESLTFRYSPEEPLIENLSFSVYEGEFFCVVGPNGAGKSTLLKLLLGFLRPKAGKIFLFGRELSQFKEWEKIGYVPQRFSVERFWTGTVEELLRKVAKKEKVGWIIAFLHLENILKRQFVKLSGGEQQKVLLALALTKNPSLLILDEPMTGLDIHAQEHIEHVLREISKDRTVVVVSHDLGFVMRNASRMLCLGMPECRLVYPKDFGKLIRELYGLH</sequence>
<keyword evidence="4 6" id="KW-0067">ATP-binding</keyword>
<organism evidence="6">
    <name type="scientific">Thermocrinis ruber</name>
    <dbReference type="NCBI Taxonomy" id="75906"/>
    <lineage>
        <taxon>Bacteria</taxon>
        <taxon>Pseudomonadati</taxon>
        <taxon>Aquificota</taxon>
        <taxon>Aquificia</taxon>
        <taxon>Aquificales</taxon>
        <taxon>Aquificaceae</taxon>
        <taxon>Thermocrinis</taxon>
    </lineage>
</organism>
<proteinExistence type="inferred from homology"/>
<evidence type="ECO:0000259" key="5">
    <source>
        <dbReference type="PROSITE" id="PS50893"/>
    </source>
</evidence>
<dbReference type="InterPro" id="IPR050153">
    <property type="entry name" value="Metal_Ion_Import_ABC"/>
</dbReference>
<dbReference type="PROSITE" id="PS00211">
    <property type="entry name" value="ABC_TRANSPORTER_1"/>
    <property type="match status" value="1"/>
</dbReference>
<dbReference type="AlphaFoldDB" id="A0A7C5X0X8"/>
<dbReference type="PANTHER" id="PTHR42734:SF17">
    <property type="entry name" value="METAL TRANSPORT SYSTEM ATP-BINDING PROTEIN TM_0124-RELATED"/>
    <property type="match status" value="1"/>
</dbReference>
<dbReference type="InterPro" id="IPR017871">
    <property type="entry name" value="ABC_transporter-like_CS"/>
</dbReference>
<protein>
    <submittedName>
        <fullName evidence="6">Metal ABC transporter ATP-binding protein</fullName>
    </submittedName>
</protein>
<comment type="similarity">
    <text evidence="1">Belongs to the ABC transporter superfamily.</text>
</comment>
<dbReference type="SUPFAM" id="SSF52540">
    <property type="entry name" value="P-loop containing nucleoside triphosphate hydrolases"/>
    <property type="match status" value="1"/>
</dbReference>
<dbReference type="GO" id="GO:0005524">
    <property type="term" value="F:ATP binding"/>
    <property type="evidence" value="ECO:0007669"/>
    <property type="project" value="UniProtKB-KW"/>
</dbReference>
<dbReference type="InterPro" id="IPR003593">
    <property type="entry name" value="AAA+_ATPase"/>
</dbReference>
<dbReference type="Pfam" id="PF00005">
    <property type="entry name" value="ABC_tran"/>
    <property type="match status" value="1"/>
</dbReference>
<dbReference type="GO" id="GO:0016887">
    <property type="term" value="F:ATP hydrolysis activity"/>
    <property type="evidence" value="ECO:0007669"/>
    <property type="project" value="InterPro"/>
</dbReference>
<dbReference type="PANTHER" id="PTHR42734">
    <property type="entry name" value="METAL TRANSPORT SYSTEM ATP-BINDING PROTEIN TM_0124-RELATED"/>
    <property type="match status" value="1"/>
</dbReference>